<accession>A0ABY1RBB8</accession>
<protein>
    <submittedName>
        <fullName evidence="2">Serine aminopeptidase, S33</fullName>
    </submittedName>
</protein>
<dbReference type="SUPFAM" id="SSF53474">
    <property type="entry name" value="alpha/beta-Hydrolases"/>
    <property type="match status" value="1"/>
</dbReference>
<proteinExistence type="predicted"/>
<dbReference type="InterPro" id="IPR022742">
    <property type="entry name" value="Hydrolase_4"/>
</dbReference>
<dbReference type="Proteomes" id="UP000194464">
    <property type="component" value="Unassembled WGS sequence"/>
</dbReference>
<evidence type="ECO:0000313" key="3">
    <source>
        <dbReference type="Proteomes" id="UP000194464"/>
    </source>
</evidence>
<sequence>MKRSAGVVVAGLAAVAVAGFGIASAMVARRVIGAGRVHYSDVLPTSSPMTVRLERNAATALPGRYGLEFDDGSRVIVGPVIGRETTDGSVMRAVVNGQVPAGATRARFTGAAVTPADLGVDEARVPRARSGAWRFDGDGSEARDGTWVVHTHGLGASPLATLRSVQAVQRAGLPSLVTCLGSAFAERRSGADATDVDRVIAAIDDAVTLGARRVIVCGWSYGAALSLAAARERPEVVQGAILISPMLGLSETVLHAAAVAGVPRVLVHSALAVLSTPVLARSAGVRGAVPVRALSAGPIDGLPTLAIHSPGDTTIPVELTRAIAHRSPSFELVEVAAAPHGLEWNVAPEAFETAVREWLGAR</sequence>
<organism evidence="2 3">
    <name type="scientific">Plantibacter elymi</name>
    <name type="common">nom. nud.</name>
    <dbReference type="NCBI Taxonomy" id="199708"/>
    <lineage>
        <taxon>Bacteria</taxon>
        <taxon>Bacillati</taxon>
        <taxon>Actinomycetota</taxon>
        <taxon>Actinomycetes</taxon>
        <taxon>Micrococcales</taxon>
        <taxon>Microbacteriaceae</taxon>
        <taxon>Plantibacter</taxon>
    </lineage>
</organism>
<keyword evidence="2" id="KW-0645">Protease</keyword>
<dbReference type="Gene3D" id="3.40.50.1820">
    <property type="entry name" value="alpha/beta hydrolase"/>
    <property type="match status" value="1"/>
</dbReference>
<dbReference type="EMBL" id="FXWJ01000001">
    <property type="protein sequence ID" value="SMQ62475.1"/>
    <property type="molecule type" value="Genomic_DNA"/>
</dbReference>
<dbReference type="InterPro" id="IPR029058">
    <property type="entry name" value="AB_hydrolase_fold"/>
</dbReference>
<name>A0ABY1RBB8_9MICO</name>
<feature type="domain" description="Serine aminopeptidase S33" evidence="1">
    <location>
        <begin position="195"/>
        <end position="256"/>
    </location>
</feature>
<keyword evidence="3" id="KW-1185">Reference proteome</keyword>
<evidence type="ECO:0000313" key="2">
    <source>
        <dbReference type="EMBL" id="SMQ62475.1"/>
    </source>
</evidence>
<gene>
    <name evidence="2" type="ORF">SAMN06295909_0743</name>
</gene>
<dbReference type="RefSeq" id="WP_086472897.1">
    <property type="nucleotide sequence ID" value="NZ_FXWJ01000001.1"/>
</dbReference>
<keyword evidence="2" id="KW-0031">Aminopeptidase</keyword>
<comment type="caution">
    <text evidence="2">The sequence shown here is derived from an EMBL/GenBank/DDBJ whole genome shotgun (WGS) entry which is preliminary data.</text>
</comment>
<evidence type="ECO:0000259" key="1">
    <source>
        <dbReference type="Pfam" id="PF12146"/>
    </source>
</evidence>
<keyword evidence="2" id="KW-0378">Hydrolase</keyword>
<dbReference type="Pfam" id="PF12146">
    <property type="entry name" value="Hydrolase_4"/>
    <property type="match status" value="1"/>
</dbReference>
<reference evidence="2 3" key="1">
    <citation type="submission" date="2017-04" db="EMBL/GenBank/DDBJ databases">
        <authorList>
            <person name="Varghese N."/>
            <person name="Submissions S."/>
        </authorList>
    </citation>
    <scope>NUCLEOTIDE SEQUENCE [LARGE SCALE GENOMIC DNA]</scope>
    <source>
        <strain evidence="2 3">VKM Ac-1784</strain>
    </source>
</reference>
<dbReference type="GO" id="GO:0004177">
    <property type="term" value="F:aminopeptidase activity"/>
    <property type="evidence" value="ECO:0007669"/>
    <property type="project" value="UniProtKB-KW"/>
</dbReference>